<keyword evidence="2" id="KW-1185">Reference proteome</keyword>
<name>A0AAE3JD74_9FIRM</name>
<sequence>MVQDAAEMGIELVPNRNEFMSYSITNHTDQYLECSHWRKLEICNDSEWYEFWVESKNSD</sequence>
<proteinExistence type="predicted"/>
<gene>
    <name evidence="1" type="ORF">LKD48_13145</name>
</gene>
<dbReference type="RefSeq" id="WP_308732228.1">
    <property type="nucleotide sequence ID" value="NZ_JAJEQN010000040.1"/>
</dbReference>
<protein>
    <submittedName>
        <fullName evidence="1">Uncharacterized protein</fullName>
    </submittedName>
</protein>
<organism evidence="1 2">
    <name type="scientific">Anthropogastromicrobium aceti</name>
    <dbReference type="NCBI Taxonomy" id="2981768"/>
    <lineage>
        <taxon>Bacteria</taxon>
        <taxon>Bacillati</taxon>
        <taxon>Bacillota</taxon>
        <taxon>Clostridia</taxon>
        <taxon>Lachnospirales</taxon>
        <taxon>Lachnospiraceae</taxon>
        <taxon>Anthropogastromicrobium</taxon>
    </lineage>
</organism>
<accession>A0AAE3JD74</accession>
<dbReference type="Proteomes" id="UP001198200">
    <property type="component" value="Unassembled WGS sequence"/>
</dbReference>
<reference evidence="1 2" key="1">
    <citation type="submission" date="2021-10" db="EMBL/GenBank/DDBJ databases">
        <title>Anaerobic single-cell dispensing facilitates the cultivation of human gut bacteria.</title>
        <authorList>
            <person name="Afrizal A."/>
        </authorList>
    </citation>
    <scope>NUCLEOTIDE SEQUENCE [LARGE SCALE GENOMIC DNA]</scope>
    <source>
        <strain evidence="1 2">CLA-AA-H224</strain>
    </source>
</reference>
<evidence type="ECO:0000313" key="1">
    <source>
        <dbReference type="EMBL" id="MCC2222564.1"/>
    </source>
</evidence>
<comment type="caution">
    <text evidence="1">The sequence shown here is derived from an EMBL/GenBank/DDBJ whole genome shotgun (WGS) entry which is preliminary data.</text>
</comment>
<evidence type="ECO:0000313" key="2">
    <source>
        <dbReference type="Proteomes" id="UP001198200"/>
    </source>
</evidence>
<dbReference type="EMBL" id="JAJEQN010000040">
    <property type="protein sequence ID" value="MCC2222564.1"/>
    <property type="molecule type" value="Genomic_DNA"/>
</dbReference>
<dbReference type="AlphaFoldDB" id="A0AAE3JD74"/>